<dbReference type="EMBL" id="JAZIBG010000028">
    <property type="protein sequence ID" value="MEF7614809.1"/>
    <property type="molecule type" value="Genomic_DNA"/>
</dbReference>
<dbReference type="Proteomes" id="UP001336250">
    <property type="component" value="Unassembled WGS sequence"/>
</dbReference>
<dbReference type="Gene3D" id="3.40.190.10">
    <property type="entry name" value="Periplasmic binding protein-like II"/>
    <property type="match status" value="1"/>
</dbReference>
<evidence type="ECO:0000313" key="2">
    <source>
        <dbReference type="EMBL" id="MEF7614809.1"/>
    </source>
</evidence>
<protein>
    <recommendedName>
        <fullName evidence="4">Phosphate ABC transporter substrate-binding protein</fullName>
    </recommendedName>
</protein>
<evidence type="ECO:0000313" key="3">
    <source>
        <dbReference type="Proteomes" id="UP001336250"/>
    </source>
</evidence>
<feature type="signal peptide" evidence="1">
    <location>
        <begin position="1"/>
        <end position="22"/>
    </location>
</feature>
<proteinExistence type="predicted"/>
<dbReference type="SUPFAM" id="SSF53850">
    <property type="entry name" value="Periplasmic binding protein-like II"/>
    <property type="match status" value="1"/>
</dbReference>
<accession>A0AAW9QHD7</accession>
<evidence type="ECO:0000256" key="1">
    <source>
        <dbReference type="SAM" id="SignalP"/>
    </source>
</evidence>
<keyword evidence="3" id="KW-1185">Reference proteome</keyword>
<feature type="chain" id="PRO_5043869279" description="Phosphate ABC transporter substrate-binding protein" evidence="1">
    <location>
        <begin position="23"/>
        <end position="134"/>
    </location>
</feature>
<reference evidence="2 3" key="1">
    <citation type="submission" date="2024-02" db="EMBL/GenBank/DDBJ databases">
        <title>Genome sequence of Aquincola sp. MAHUQ-54.</title>
        <authorList>
            <person name="Huq M.A."/>
        </authorList>
    </citation>
    <scope>NUCLEOTIDE SEQUENCE [LARGE SCALE GENOMIC DNA]</scope>
    <source>
        <strain evidence="2 3">MAHUQ-54</strain>
    </source>
</reference>
<comment type="caution">
    <text evidence="2">The sequence shown here is derived from an EMBL/GenBank/DDBJ whole genome shotgun (WGS) entry which is preliminary data.</text>
</comment>
<evidence type="ECO:0008006" key="4">
    <source>
        <dbReference type="Google" id="ProtNLM"/>
    </source>
</evidence>
<gene>
    <name evidence="2" type="ORF">V4F39_12875</name>
</gene>
<sequence>MIKTYARLAALTLAAWSTGALAADIVVIGHPGSAALSKEQVADIFLGKNQSLTPLDQADTAAIRAEFYKKATGRDLAQVKSTWSRLAFTGKGQPPKELPDAAAVKKAVAADPKAVGYIEKSAVDGSVKVIADID</sequence>
<name>A0AAW9QHD7_9BURK</name>
<dbReference type="RefSeq" id="WP_332289868.1">
    <property type="nucleotide sequence ID" value="NZ_JAZIBG010000028.1"/>
</dbReference>
<dbReference type="AlphaFoldDB" id="A0AAW9QHD7"/>
<organism evidence="2 3">
    <name type="scientific">Aquincola agrisoli</name>
    <dbReference type="NCBI Taxonomy" id="3119538"/>
    <lineage>
        <taxon>Bacteria</taxon>
        <taxon>Pseudomonadati</taxon>
        <taxon>Pseudomonadota</taxon>
        <taxon>Betaproteobacteria</taxon>
        <taxon>Burkholderiales</taxon>
        <taxon>Sphaerotilaceae</taxon>
        <taxon>Aquincola</taxon>
    </lineage>
</organism>
<keyword evidence="1" id="KW-0732">Signal</keyword>